<feature type="non-terminal residue" evidence="7">
    <location>
        <position position="1"/>
    </location>
</feature>
<dbReference type="GO" id="GO:0008270">
    <property type="term" value="F:zinc ion binding"/>
    <property type="evidence" value="ECO:0007669"/>
    <property type="project" value="UniProtKB-KW"/>
</dbReference>
<dbReference type="VEuPathDB" id="FungiDB:VP01_2822g4"/>
<sequence>GKEFNCPASASRKPSFFLSELYDTNDMPNEPNSVQSEISQYLKEDLQPEGTNIIRYWSSSCKTYPTLSELAHMYLLIPATSASSECVFSKGFQIISWQQASLDPSSEKEPLCVKEWFQLSGALL</sequence>
<dbReference type="EMBL" id="LAVV01007749">
    <property type="protein sequence ID" value="KNZ54891.1"/>
    <property type="molecule type" value="Genomic_DNA"/>
</dbReference>
<dbReference type="InterPro" id="IPR008906">
    <property type="entry name" value="HATC_C_dom"/>
</dbReference>
<name>A0A0L6V2A9_9BASI</name>
<evidence type="ECO:0000256" key="5">
    <source>
        <dbReference type="ARBA" id="ARBA00023242"/>
    </source>
</evidence>
<dbReference type="PANTHER" id="PTHR46481:SF10">
    <property type="entry name" value="ZINC FINGER BED DOMAIN-CONTAINING PROTEIN 39"/>
    <property type="match status" value="1"/>
</dbReference>
<proteinExistence type="predicted"/>
<keyword evidence="5" id="KW-0539">Nucleus</keyword>
<dbReference type="Proteomes" id="UP000037035">
    <property type="component" value="Unassembled WGS sequence"/>
</dbReference>
<dbReference type="PANTHER" id="PTHR46481">
    <property type="entry name" value="ZINC FINGER BED DOMAIN-CONTAINING PROTEIN 4"/>
    <property type="match status" value="1"/>
</dbReference>
<comment type="subcellular location">
    <subcellularLocation>
        <location evidence="1">Nucleus</location>
    </subcellularLocation>
</comment>
<dbReference type="AlphaFoldDB" id="A0A0L6V2A9"/>
<keyword evidence="4" id="KW-0862">Zinc</keyword>
<organism evidence="7 8">
    <name type="scientific">Puccinia sorghi</name>
    <dbReference type="NCBI Taxonomy" id="27349"/>
    <lineage>
        <taxon>Eukaryota</taxon>
        <taxon>Fungi</taxon>
        <taxon>Dikarya</taxon>
        <taxon>Basidiomycota</taxon>
        <taxon>Pucciniomycotina</taxon>
        <taxon>Pucciniomycetes</taxon>
        <taxon>Pucciniales</taxon>
        <taxon>Pucciniaceae</taxon>
        <taxon>Puccinia</taxon>
    </lineage>
</organism>
<accession>A0A0L6V2A9</accession>
<keyword evidence="8" id="KW-1185">Reference proteome</keyword>
<keyword evidence="2" id="KW-0479">Metal-binding</keyword>
<keyword evidence="3" id="KW-0863">Zinc-finger</keyword>
<evidence type="ECO:0000256" key="3">
    <source>
        <dbReference type="ARBA" id="ARBA00022771"/>
    </source>
</evidence>
<dbReference type="GO" id="GO:0046983">
    <property type="term" value="F:protein dimerization activity"/>
    <property type="evidence" value="ECO:0007669"/>
    <property type="project" value="InterPro"/>
</dbReference>
<feature type="domain" description="HAT C-terminal dimerisation" evidence="6">
    <location>
        <begin position="37"/>
        <end position="117"/>
    </location>
</feature>
<dbReference type="STRING" id="27349.A0A0L6V2A9"/>
<gene>
    <name evidence="7" type="ORF">VP01_2822g4</name>
</gene>
<dbReference type="InterPro" id="IPR052035">
    <property type="entry name" value="ZnF_BED_domain_contain"/>
</dbReference>
<protein>
    <recommendedName>
        <fullName evidence="6">HAT C-terminal dimerisation domain-containing protein</fullName>
    </recommendedName>
</protein>
<evidence type="ECO:0000256" key="4">
    <source>
        <dbReference type="ARBA" id="ARBA00022833"/>
    </source>
</evidence>
<comment type="caution">
    <text evidence="7">The sequence shown here is derived from an EMBL/GenBank/DDBJ whole genome shotgun (WGS) entry which is preliminary data.</text>
</comment>
<evidence type="ECO:0000313" key="7">
    <source>
        <dbReference type="EMBL" id="KNZ54891.1"/>
    </source>
</evidence>
<dbReference type="OrthoDB" id="6602442at2759"/>
<evidence type="ECO:0000259" key="6">
    <source>
        <dbReference type="Pfam" id="PF05699"/>
    </source>
</evidence>
<dbReference type="InterPro" id="IPR012337">
    <property type="entry name" value="RNaseH-like_sf"/>
</dbReference>
<evidence type="ECO:0000313" key="8">
    <source>
        <dbReference type="Proteomes" id="UP000037035"/>
    </source>
</evidence>
<reference evidence="7 8" key="1">
    <citation type="submission" date="2015-08" db="EMBL/GenBank/DDBJ databases">
        <title>Next Generation Sequencing and Analysis of the Genome of Puccinia sorghi L Schw, the Causal Agent of Maize Common Rust.</title>
        <authorList>
            <person name="Rochi L."/>
            <person name="Burguener G."/>
            <person name="Darino M."/>
            <person name="Turjanski A."/>
            <person name="Kreff E."/>
            <person name="Dieguez M.J."/>
            <person name="Sacco F."/>
        </authorList>
    </citation>
    <scope>NUCLEOTIDE SEQUENCE [LARGE SCALE GENOMIC DNA]</scope>
    <source>
        <strain evidence="7 8">RO10H11247</strain>
    </source>
</reference>
<dbReference type="Pfam" id="PF05699">
    <property type="entry name" value="Dimer_Tnp_hAT"/>
    <property type="match status" value="1"/>
</dbReference>
<dbReference type="GO" id="GO:0005634">
    <property type="term" value="C:nucleus"/>
    <property type="evidence" value="ECO:0007669"/>
    <property type="project" value="UniProtKB-SubCell"/>
</dbReference>
<dbReference type="SUPFAM" id="SSF53098">
    <property type="entry name" value="Ribonuclease H-like"/>
    <property type="match status" value="1"/>
</dbReference>
<evidence type="ECO:0000256" key="1">
    <source>
        <dbReference type="ARBA" id="ARBA00004123"/>
    </source>
</evidence>
<evidence type="ECO:0000256" key="2">
    <source>
        <dbReference type="ARBA" id="ARBA00022723"/>
    </source>
</evidence>